<proteinExistence type="predicted"/>
<keyword evidence="1" id="KW-0597">Phosphoprotein</keyword>
<gene>
    <name evidence="4" type="ORF">GUITHDRAFT_166796</name>
</gene>
<reference evidence="5" key="3">
    <citation type="submission" date="2016-03" db="UniProtKB">
        <authorList>
            <consortium name="EnsemblProtists"/>
        </authorList>
    </citation>
    <scope>IDENTIFICATION</scope>
</reference>
<dbReference type="Pfam" id="PF01627">
    <property type="entry name" value="Hpt"/>
    <property type="match status" value="1"/>
</dbReference>
<feature type="modified residue" description="Phosphohistidine" evidence="1">
    <location>
        <position position="58"/>
    </location>
</feature>
<accession>L1I7R7</accession>
<dbReference type="PROSITE" id="PS50894">
    <property type="entry name" value="HPT"/>
    <property type="match status" value="1"/>
</dbReference>
<dbReference type="EMBL" id="JH993223">
    <property type="protein sequence ID" value="EKX31944.1"/>
    <property type="molecule type" value="Genomic_DNA"/>
</dbReference>
<dbReference type="Gene3D" id="1.20.120.160">
    <property type="entry name" value="HPT domain"/>
    <property type="match status" value="2"/>
</dbReference>
<feature type="compositionally biased region" description="Basic and acidic residues" evidence="2">
    <location>
        <begin position="209"/>
        <end position="226"/>
    </location>
</feature>
<protein>
    <recommendedName>
        <fullName evidence="3">HPt domain-containing protein</fullName>
    </recommendedName>
</protein>
<evidence type="ECO:0000313" key="4">
    <source>
        <dbReference type="EMBL" id="EKX31944.1"/>
    </source>
</evidence>
<dbReference type="InterPro" id="IPR036641">
    <property type="entry name" value="HPT_dom_sf"/>
</dbReference>
<feature type="region of interest" description="Disordered" evidence="2">
    <location>
        <begin position="199"/>
        <end position="227"/>
    </location>
</feature>
<dbReference type="KEGG" id="gtt:GUITHDRAFT_166796"/>
<feature type="domain" description="HPt" evidence="3">
    <location>
        <begin position="19"/>
        <end position="112"/>
    </location>
</feature>
<dbReference type="GeneID" id="17288677"/>
<dbReference type="Proteomes" id="UP000011087">
    <property type="component" value="Unassembled WGS sequence"/>
</dbReference>
<dbReference type="SUPFAM" id="SSF47226">
    <property type="entry name" value="Histidine-containing phosphotransfer domain, HPT domain"/>
    <property type="match status" value="2"/>
</dbReference>
<keyword evidence="6" id="KW-1185">Reference proteome</keyword>
<organism evidence="4">
    <name type="scientific">Guillardia theta (strain CCMP2712)</name>
    <name type="common">Cryptophyte</name>
    <dbReference type="NCBI Taxonomy" id="905079"/>
    <lineage>
        <taxon>Eukaryota</taxon>
        <taxon>Cryptophyceae</taxon>
        <taxon>Pyrenomonadales</taxon>
        <taxon>Geminigeraceae</taxon>
        <taxon>Guillardia</taxon>
    </lineage>
</organism>
<reference evidence="6" key="2">
    <citation type="submission" date="2012-11" db="EMBL/GenBank/DDBJ databases">
        <authorList>
            <person name="Kuo A."/>
            <person name="Curtis B.A."/>
            <person name="Tanifuji G."/>
            <person name="Burki F."/>
            <person name="Gruber A."/>
            <person name="Irimia M."/>
            <person name="Maruyama S."/>
            <person name="Arias M.C."/>
            <person name="Ball S.G."/>
            <person name="Gile G.H."/>
            <person name="Hirakawa Y."/>
            <person name="Hopkins J.F."/>
            <person name="Rensing S.A."/>
            <person name="Schmutz J."/>
            <person name="Symeonidi A."/>
            <person name="Elias M."/>
            <person name="Eveleigh R.J."/>
            <person name="Herman E.K."/>
            <person name="Klute M.J."/>
            <person name="Nakayama T."/>
            <person name="Obornik M."/>
            <person name="Reyes-Prieto A."/>
            <person name="Armbrust E.V."/>
            <person name="Aves S.J."/>
            <person name="Beiko R.G."/>
            <person name="Coutinho P."/>
            <person name="Dacks J.B."/>
            <person name="Durnford D.G."/>
            <person name="Fast N.M."/>
            <person name="Green B.R."/>
            <person name="Grisdale C."/>
            <person name="Hempe F."/>
            <person name="Henrissat B."/>
            <person name="Hoppner M.P."/>
            <person name="Ishida K.-I."/>
            <person name="Kim E."/>
            <person name="Koreny L."/>
            <person name="Kroth P.G."/>
            <person name="Liu Y."/>
            <person name="Malik S.-B."/>
            <person name="Maier U.G."/>
            <person name="McRose D."/>
            <person name="Mock T."/>
            <person name="Neilson J.A."/>
            <person name="Onodera N.T."/>
            <person name="Poole A.M."/>
            <person name="Pritham E.J."/>
            <person name="Richards T.A."/>
            <person name="Rocap G."/>
            <person name="Roy S.W."/>
            <person name="Sarai C."/>
            <person name="Schaack S."/>
            <person name="Shirato S."/>
            <person name="Slamovits C.H."/>
            <person name="Spencer D.F."/>
            <person name="Suzuki S."/>
            <person name="Worden A.Z."/>
            <person name="Zauner S."/>
            <person name="Barry K."/>
            <person name="Bell C."/>
            <person name="Bharti A.K."/>
            <person name="Crow J.A."/>
            <person name="Grimwood J."/>
            <person name="Kramer R."/>
            <person name="Lindquist E."/>
            <person name="Lucas S."/>
            <person name="Salamov A."/>
            <person name="McFadden G.I."/>
            <person name="Lane C.E."/>
            <person name="Keeling P.J."/>
            <person name="Gray M.W."/>
            <person name="Grigoriev I.V."/>
            <person name="Archibald J.M."/>
        </authorList>
    </citation>
    <scope>NUCLEOTIDE SEQUENCE</scope>
    <source>
        <strain evidence="6">CCMP2712</strain>
    </source>
</reference>
<name>L1I7R7_GUITC</name>
<dbReference type="InterPro" id="IPR008207">
    <property type="entry name" value="Sig_transdc_His_kin_Hpt_dom"/>
</dbReference>
<reference evidence="4 6" key="1">
    <citation type="journal article" date="2012" name="Nature">
        <title>Algal genomes reveal evolutionary mosaicism and the fate of nucleomorphs.</title>
        <authorList>
            <consortium name="DOE Joint Genome Institute"/>
            <person name="Curtis B.A."/>
            <person name="Tanifuji G."/>
            <person name="Burki F."/>
            <person name="Gruber A."/>
            <person name="Irimia M."/>
            <person name="Maruyama S."/>
            <person name="Arias M.C."/>
            <person name="Ball S.G."/>
            <person name="Gile G.H."/>
            <person name="Hirakawa Y."/>
            <person name="Hopkins J.F."/>
            <person name="Kuo A."/>
            <person name="Rensing S.A."/>
            <person name="Schmutz J."/>
            <person name="Symeonidi A."/>
            <person name="Elias M."/>
            <person name="Eveleigh R.J."/>
            <person name="Herman E.K."/>
            <person name="Klute M.J."/>
            <person name="Nakayama T."/>
            <person name="Obornik M."/>
            <person name="Reyes-Prieto A."/>
            <person name="Armbrust E.V."/>
            <person name="Aves S.J."/>
            <person name="Beiko R.G."/>
            <person name="Coutinho P."/>
            <person name="Dacks J.B."/>
            <person name="Durnford D.G."/>
            <person name="Fast N.M."/>
            <person name="Green B.R."/>
            <person name="Grisdale C.J."/>
            <person name="Hempel F."/>
            <person name="Henrissat B."/>
            <person name="Hoppner M.P."/>
            <person name="Ishida K."/>
            <person name="Kim E."/>
            <person name="Koreny L."/>
            <person name="Kroth P.G."/>
            <person name="Liu Y."/>
            <person name="Malik S.B."/>
            <person name="Maier U.G."/>
            <person name="McRose D."/>
            <person name="Mock T."/>
            <person name="Neilson J.A."/>
            <person name="Onodera N.T."/>
            <person name="Poole A.M."/>
            <person name="Pritham E.J."/>
            <person name="Richards T.A."/>
            <person name="Rocap G."/>
            <person name="Roy S.W."/>
            <person name="Sarai C."/>
            <person name="Schaack S."/>
            <person name="Shirato S."/>
            <person name="Slamovits C.H."/>
            <person name="Spencer D.F."/>
            <person name="Suzuki S."/>
            <person name="Worden A.Z."/>
            <person name="Zauner S."/>
            <person name="Barry K."/>
            <person name="Bell C."/>
            <person name="Bharti A.K."/>
            <person name="Crow J.A."/>
            <person name="Grimwood J."/>
            <person name="Kramer R."/>
            <person name="Lindquist E."/>
            <person name="Lucas S."/>
            <person name="Salamov A."/>
            <person name="McFadden G.I."/>
            <person name="Lane C.E."/>
            <person name="Keeling P.J."/>
            <person name="Gray M.W."/>
            <person name="Grigoriev I.V."/>
            <person name="Archibald J.M."/>
        </authorList>
    </citation>
    <scope>NUCLEOTIDE SEQUENCE</scope>
    <source>
        <strain evidence="4 6">CCMP2712</strain>
    </source>
</reference>
<sequence>MSPVEVDLATALERCSGSMELLNQVVSETLTKAEAEQMPMIRKAVSEGDSQTAHFHAHSIKGASATIGFDSLSKAAKALDDLVRTGSTENAQELVDNMEESLKVCLEYWQDHESAMNSALERCSDDQELFLEIAKEMAKDVVPEQLQALESALADNDVGGVQTSAQQLKDASETIGASVLMKSASSKLLRPSAQPVVQVAGSPSGALRQGRDGWDGRDSRGDERRSRQGLRVLGVCRAVG</sequence>
<evidence type="ECO:0000256" key="1">
    <source>
        <dbReference type="PROSITE-ProRule" id="PRU00110"/>
    </source>
</evidence>
<dbReference type="GO" id="GO:0000160">
    <property type="term" value="P:phosphorelay signal transduction system"/>
    <property type="evidence" value="ECO:0007669"/>
    <property type="project" value="InterPro"/>
</dbReference>
<evidence type="ECO:0000313" key="5">
    <source>
        <dbReference type="EnsemblProtists" id="EKX31944"/>
    </source>
</evidence>
<dbReference type="PaxDb" id="55529-EKX31944"/>
<dbReference type="AlphaFoldDB" id="L1I7R7"/>
<dbReference type="EnsemblProtists" id="EKX31944">
    <property type="protein sequence ID" value="EKX31944"/>
    <property type="gene ID" value="GUITHDRAFT_166796"/>
</dbReference>
<dbReference type="RefSeq" id="XP_005818924.1">
    <property type="nucleotide sequence ID" value="XM_005818867.1"/>
</dbReference>
<evidence type="ECO:0000313" key="6">
    <source>
        <dbReference type="Proteomes" id="UP000011087"/>
    </source>
</evidence>
<dbReference type="HOGENOM" id="CLU_1158251_0_0_1"/>
<evidence type="ECO:0000256" key="2">
    <source>
        <dbReference type="SAM" id="MobiDB-lite"/>
    </source>
</evidence>
<evidence type="ECO:0000259" key="3">
    <source>
        <dbReference type="PROSITE" id="PS50894"/>
    </source>
</evidence>